<reference evidence="4" key="1">
    <citation type="submission" date="2015-01" db="EMBL/GenBank/DDBJ databases">
        <title>The Genome Sequence of Cryptococcus gattii CA1280.</title>
        <authorList>
            <consortium name="The Broad Institute Genomics Platform"/>
            <person name="Cuomo C."/>
            <person name="Litvintseva A."/>
            <person name="Chen Y."/>
            <person name="Heitman J."/>
            <person name="Sun S."/>
            <person name="Springer D."/>
            <person name="Dromer F."/>
            <person name="Young S."/>
            <person name="Zeng Q."/>
            <person name="Gargeya S."/>
            <person name="Abouelleil A."/>
            <person name="Alvarado L."/>
            <person name="Chapman S.B."/>
            <person name="Gainer-Dewar J."/>
            <person name="Goldberg J."/>
            <person name="Griggs A."/>
            <person name="Gujja S."/>
            <person name="Hansen M."/>
            <person name="Howarth C."/>
            <person name="Imamovic A."/>
            <person name="Larimer J."/>
            <person name="Murphy C."/>
            <person name="Naylor J."/>
            <person name="Pearson M."/>
            <person name="Priest M."/>
            <person name="Roberts A."/>
            <person name="Saif S."/>
            <person name="Shea T."/>
            <person name="Sykes S."/>
            <person name="Wortman J."/>
            <person name="Nusbaum C."/>
            <person name="Birren B."/>
        </authorList>
    </citation>
    <scope>NUCLEOTIDE SEQUENCE [LARGE SCALE GENOMIC DNA]</scope>
    <source>
        <strain evidence="4">CA1280</strain>
    </source>
</reference>
<dbReference type="HOGENOM" id="CLU_476487_0_0_1"/>
<protein>
    <recommendedName>
        <fullName evidence="5">Mid2 domain-containing protein</fullName>
    </recommendedName>
</protein>
<evidence type="ECO:0000256" key="1">
    <source>
        <dbReference type="SAM" id="MobiDB-lite"/>
    </source>
</evidence>
<feature type="chain" id="PRO_5002238640" description="Mid2 domain-containing protein" evidence="3">
    <location>
        <begin position="26"/>
        <end position="572"/>
    </location>
</feature>
<evidence type="ECO:0000313" key="4">
    <source>
        <dbReference type="EMBL" id="KIR45578.1"/>
    </source>
</evidence>
<evidence type="ECO:0000256" key="3">
    <source>
        <dbReference type="SAM" id="SignalP"/>
    </source>
</evidence>
<proteinExistence type="predicted"/>
<feature type="region of interest" description="Disordered" evidence="1">
    <location>
        <begin position="463"/>
        <end position="572"/>
    </location>
</feature>
<dbReference type="PANTHER" id="PTHR37487:SF3">
    <property type="entry name" value="CLEAVAGE_POLYADENYLATION SPECIFICITY FACTOR A SUBUNIT N-TERMINAL DOMAIN-CONTAINING PROTEIN"/>
    <property type="match status" value="1"/>
</dbReference>
<dbReference type="OrthoDB" id="2591431at2759"/>
<keyword evidence="2" id="KW-0472">Membrane</keyword>
<keyword evidence="2" id="KW-0812">Transmembrane</keyword>
<keyword evidence="2" id="KW-1133">Transmembrane helix</keyword>
<evidence type="ECO:0000256" key="2">
    <source>
        <dbReference type="SAM" id="Phobius"/>
    </source>
</evidence>
<dbReference type="PANTHER" id="PTHR37487">
    <property type="entry name" value="CHROMOSOME 1, WHOLE GENOME SHOTGUN SEQUENCE"/>
    <property type="match status" value="1"/>
</dbReference>
<gene>
    <name evidence="4" type="ORF">I312_05288</name>
</gene>
<dbReference type="AlphaFoldDB" id="A0A0D0UBI8"/>
<feature type="transmembrane region" description="Helical" evidence="2">
    <location>
        <begin position="282"/>
        <end position="306"/>
    </location>
</feature>
<feature type="region of interest" description="Disordered" evidence="1">
    <location>
        <begin position="220"/>
        <end position="253"/>
    </location>
</feature>
<sequence length="572" mass="59975">MICLLRHHLLLTAAFLALFPKAALGFSFTLENSSPKQCEEAEIKWSGGQPPWSLTIIPAFDYPTTVSIPSSSYDNNTNTGSYNWTVNYPSGTNFVIMMSDGSGTGTGGVSPLNKVSGTYSSSCTLRSTSTDFLFYLNETSLTQCEPVDIYWDASAVSPVSILGAIPGGQVFQLVSTDKAATSLVWNTNIQSGTKVILAAFDSGTHQQGGSSDLLTIEGSSDNSCIDSSSPSSTSSASQATQTGTSANSSSGTKTNVGGVKTVTAITTETASPGGAAGLSTGAIVGIVVSAVLAVAVLQIALIWFCCRRQIKALIYHRREMRGQEVKPGGDVDLGLASRNSYSSVRDPDQRPMTGIYAAEATRSSRYSNAARSGVPLSGSGDDFDAASSISPFWDGAAAVPPRTNSIASMVASNRPPTIGALGFDSDTDSLVPPRALSLHDRGRNDSLSSYSIIVPETIGEGGYPSPSIPNTTLSPLVPGSPNLAATGSNSNRSMTKAQMAASLNAHNPDESDPTGDDFEGRLPPQHAPTGGFRRHEDAGRIDAPPPNENEESVEDLPPMYMPEWENDSQRQS</sequence>
<evidence type="ECO:0008006" key="5">
    <source>
        <dbReference type="Google" id="ProtNLM"/>
    </source>
</evidence>
<accession>A0A0D0UBI8</accession>
<feature type="signal peptide" evidence="3">
    <location>
        <begin position="1"/>
        <end position="25"/>
    </location>
</feature>
<dbReference type="EMBL" id="KN847988">
    <property type="protein sequence ID" value="KIR45578.1"/>
    <property type="molecule type" value="Genomic_DNA"/>
</dbReference>
<feature type="compositionally biased region" description="Polar residues" evidence="1">
    <location>
        <begin position="483"/>
        <end position="496"/>
    </location>
</feature>
<name>A0A0D0UBI8_CRYGA</name>
<organism evidence="4">
    <name type="scientific">Cryptococcus bacillisporus CA1280</name>
    <dbReference type="NCBI Taxonomy" id="1296109"/>
    <lineage>
        <taxon>Eukaryota</taxon>
        <taxon>Fungi</taxon>
        <taxon>Dikarya</taxon>
        <taxon>Basidiomycota</taxon>
        <taxon>Agaricomycotina</taxon>
        <taxon>Tremellomycetes</taxon>
        <taxon>Tremellales</taxon>
        <taxon>Cryptococcaceae</taxon>
        <taxon>Cryptococcus</taxon>
        <taxon>Cryptococcus gattii species complex</taxon>
    </lineage>
</organism>
<keyword evidence="3" id="KW-0732">Signal</keyword>